<dbReference type="CDD" id="cd00333">
    <property type="entry name" value="MIP"/>
    <property type="match status" value="1"/>
</dbReference>
<dbReference type="NCBIfam" id="TIGR00861">
    <property type="entry name" value="MIP"/>
    <property type="match status" value="1"/>
</dbReference>
<dbReference type="InterPro" id="IPR000425">
    <property type="entry name" value="MIP"/>
</dbReference>
<keyword evidence="5" id="KW-0677">Repeat</keyword>
<dbReference type="Gene3D" id="1.20.1080.10">
    <property type="entry name" value="Glycerol uptake facilitator protein"/>
    <property type="match status" value="1"/>
</dbReference>
<evidence type="ECO:0000256" key="9">
    <source>
        <dbReference type="SAM" id="Phobius"/>
    </source>
</evidence>
<dbReference type="FunFam" id="1.20.1080.10:FF:000022">
    <property type="entry name" value="MIP aquaporin"/>
    <property type="match status" value="1"/>
</dbReference>
<feature type="transmembrane region" description="Helical" evidence="9">
    <location>
        <begin position="562"/>
        <end position="580"/>
    </location>
</feature>
<evidence type="ECO:0000256" key="5">
    <source>
        <dbReference type="ARBA" id="ARBA00022737"/>
    </source>
</evidence>
<evidence type="ECO:0000256" key="3">
    <source>
        <dbReference type="ARBA" id="ARBA00022448"/>
    </source>
</evidence>
<dbReference type="Proteomes" id="UP001140453">
    <property type="component" value="Unassembled WGS sequence"/>
</dbReference>
<accession>A0A9W8YS18</accession>
<dbReference type="GO" id="GO:0005886">
    <property type="term" value="C:plasma membrane"/>
    <property type="evidence" value="ECO:0007669"/>
    <property type="project" value="TreeGrafter"/>
</dbReference>
<dbReference type="Pfam" id="PF00230">
    <property type="entry name" value="MIP"/>
    <property type="match status" value="1"/>
</dbReference>
<evidence type="ECO:0000256" key="1">
    <source>
        <dbReference type="ARBA" id="ARBA00004141"/>
    </source>
</evidence>
<evidence type="ECO:0000313" key="10">
    <source>
        <dbReference type="EMBL" id="KAJ4389055.1"/>
    </source>
</evidence>
<evidence type="ECO:0000313" key="11">
    <source>
        <dbReference type="Proteomes" id="UP001140453"/>
    </source>
</evidence>
<dbReference type="InterPro" id="IPR023271">
    <property type="entry name" value="Aquaporin-like"/>
</dbReference>
<feature type="compositionally biased region" description="Basic and acidic residues" evidence="8">
    <location>
        <begin position="1"/>
        <end position="11"/>
    </location>
</feature>
<dbReference type="PANTHER" id="PTHR43829">
    <property type="entry name" value="AQUAPORIN OR AQUAGLYCEROPORIN RELATED"/>
    <property type="match status" value="1"/>
</dbReference>
<feature type="region of interest" description="Disordered" evidence="8">
    <location>
        <begin position="1"/>
        <end position="134"/>
    </location>
</feature>
<proteinExistence type="inferred from homology"/>
<comment type="similarity">
    <text evidence="2">Belongs to the MIP/aquaporin (TC 1.A.8) family.</text>
</comment>
<dbReference type="InterPro" id="IPR050363">
    <property type="entry name" value="MIP/Aquaporin"/>
</dbReference>
<feature type="transmembrane region" description="Helical" evidence="9">
    <location>
        <begin position="613"/>
        <end position="633"/>
    </location>
</feature>
<feature type="transmembrane region" description="Helical" evidence="9">
    <location>
        <begin position="530"/>
        <end position="550"/>
    </location>
</feature>
<keyword evidence="4 9" id="KW-0812">Transmembrane</keyword>
<comment type="caution">
    <text evidence="10">The sequence shown here is derived from an EMBL/GenBank/DDBJ whole genome shotgun (WGS) entry which is preliminary data.</text>
</comment>
<feature type="transmembrane region" description="Helical" evidence="9">
    <location>
        <begin position="476"/>
        <end position="496"/>
    </location>
</feature>
<dbReference type="GO" id="GO:0015250">
    <property type="term" value="F:water channel activity"/>
    <property type="evidence" value="ECO:0007669"/>
    <property type="project" value="TreeGrafter"/>
</dbReference>
<dbReference type="SUPFAM" id="SSF81338">
    <property type="entry name" value="Aquaporin-like"/>
    <property type="match status" value="1"/>
</dbReference>
<feature type="compositionally biased region" description="Basic and acidic residues" evidence="8">
    <location>
        <begin position="303"/>
        <end position="314"/>
    </location>
</feature>
<dbReference type="OrthoDB" id="3222at2759"/>
<dbReference type="PANTHER" id="PTHR43829:SF24">
    <property type="entry name" value="MIP AQUAPORIN (EUROFUNG)"/>
    <property type="match status" value="1"/>
</dbReference>
<evidence type="ECO:0000256" key="6">
    <source>
        <dbReference type="ARBA" id="ARBA00022989"/>
    </source>
</evidence>
<protein>
    <submittedName>
        <fullName evidence="10">Uncharacterized protein</fullName>
    </submittedName>
</protein>
<name>A0A9W8YS18_9PEZI</name>
<feature type="transmembrane region" description="Helical" evidence="9">
    <location>
        <begin position="434"/>
        <end position="455"/>
    </location>
</feature>
<sequence length="694" mass="75739">MADEQPRHSVEIMDSIPESRAASPTLPEPTLPPQRHEDAGLGLPAALRKAPMPTIMDEAEQSSSRRRGHSVSNSLRPVSTNRSTGRARAGSTASSKRRSGTFQRTPTGLAGMRKRTTTWNLSGPSALGRQGTFRRRGTYNLGGVSSGVDVDGDGQSATGFTLAGMGNPLDAIMANQSYVDPGYVDLNPAYEVATNNRPVWGLAKPLPHVVRPGMIPTRSEIFQQTPGQLRHEKQAQEDFDLEAGRVESTMNPNKISSALQAAQQDREFRLLRTYTGSKAFGGAINRRKSSVSSPQEGPSMAERIGKAEPQDLGRRSSTITETIRRLASVTEQNTPDENAHPNEQGWLADDAHATTPTNEHMDEGDWVEDPDELKPYDPELDEIHNLHTHWSVIRLKFREPLAELLAITCQLTIGFCSDLVVICSGTSATTNTNWAWGLAAMIGIYVAGGISGAHLNPAMSIMLWIFRGFPLRKVPSYGIAQILGAFLAALISFGLFRTSIIEFAQTTDLANSNTVSAFLTYPRNSWVDPATAFFTEFVGTTIMAVVVLALGDDSNAPPGAGMNAFIMGLVVTVLSMAFGYNTGLAMNPARDIGPRLALLALGYGTEETFGSSYWFWGPWCGPIAGALFGAFLYDSAIFVGGESPVNYPRRRIKRALKKKKSKWSRRFEAVTSGIKVRRPKYASDEWRFEVHDEE</sequence>
<keyword evidence="6 9" id="KW-1133">Transmembrane helix</keyword>
<dbReference type="PRINTS" id="PR00783">
    <property type="entry name" value="MINTRINSICP"/>
</dbReference>
<reference evidence="10" key="1">
    <citation type="submission" date="2022-10" db="EMBL/GenBank/DDBJ databases">
        <title>Tapping the CABI collections for fungal endophytes: first genome assemblies for Collariella, Neodidymelliopsis, Ascochyta clinopodiicola, Didymella pomorum, Didymosphaeria variabile, Neocosmospora piperis and Neocucurbitaria cava.</title>
        <authorList>
            <person name="Hill R."/>
        </authorList>
    </citation>
    <scope>NUCLEOTIDE SEQUENCE</scope>
    <source>
        <strain evidence="10">IMI 355082</strain>
    </source>
</reference>
<evidence type="ECO:0000256" key="2">
    <source>
        <dbReference type="ARBA" id="ARBA00006175"/>
    </source>
</evidence>
<gene>
    <name evidence="10" type="ORF">N0V93_006517</name>
</gene>
<feature type="region of interest" description="Disordered" evidence="8">
    <location>
        <begin position="285"/>
        <end position="319"/>
    </location>
</feature>
<keyword evidence="7 9" id="KW-0472">Membrane</keyword>
<feature type="compositionally biased region" description="Polar residues" evidence="8">
    <location>
        <begin position="70"/>
        <end position="84"/>
    </location>
</feature>
<keyword evidence="3" id="KW-0813">Transport</keyword>
<evidence type="ECO:0000256" key="7">
    <source>
        <dbReference type="ARBA" id="ARBA00023136"/>
    </source>
</evidence>
<dbReference type="EMBL" id="JAPEVB010000004">
    <property type="protein sequence ID" value="KAJ4389055.1"/>
    <property type="molecule type" value="Genomic_DNA"/>
</dbReference>
<organism evidence="10 11">
    <name type="scientific">Gnomoniopsis smithogilvyi</name>
    <dbReference type="NCBI Taxonomy" id="1191159"/>
    <lineage>
        <taxon>Eukaryota</taxon>
        <taxon>Fungi</taxon>
        <taxon>Dikarya</taxon>
        <taxon>Ascomycota</taxon>
        <taxon>Pezizomycotina</taxon>
        <taxon>Sordariomycetes</taxon>
        <taxon>Sordariomycetidae</taxon>
        <taxon>Diaporthales</taxon>
        <taxon>Gnomoniaceae</taxon>
        <taxon>Gnomoniopsis</taxon>
    </lineage>
</organism>
<evidence type="ECO:0000256" key="4">
    <source>
        <dbReference type="ARBA" id="ARBA00022692"/>
    </source>
</evidence>
<evidence type="ECO:0000256" key="8">
    <source>
        <dbReference type="SAM" id="MobiDB-lite"/>
    </source>
</evidence>
<dbReference type="GO" id="GO:0015254">
    <property type="term" value="F:glycerol channel activity"/>
    <property type="evidence" value="ECO:0007669"/>
    <property type="project" value="TreeGrafter"/>
</dbReference>
<keyword evidence="11" id="KW-1185">Reference proteome</keyword>
<comment type="subcellular location">
    <subcellularLocation>
        <location evidence="1">Membrane</location>
        <topology evidence="1">Multi-pass membrane protein</topology>
    </subcellularLocation>
</comment>
<dbReference type="AlphaFoldDB" id="A0A9W8YS18"/>